<dbReference type="EMBL" id="MBAD02001677">
    <property type="protein sequence ID" value="RLN52532.1"/>
    <property type="molecule type" value="Genomic_DNA"/>
</dbReference>
<keyword evidence="5" id="KW-0067">ATP-binding</keyword>
<accession>A0A3R7JLX1</accession>
<dbReference type="InterPro" id="IPR035706">
    <property type="entry name" value="AAA_9"/>
</dbReference>
<dbReference type="Gene3D" id="3.40.50.300">
    <property type="entry name" value="P-loop containing nucleotide triphosphate hydrolases"/>
    <property type="match status" value="2"/>
</dbReference>
<dbReference type="AlphaFoldDB" id="A0A3R7JLX1"/>
<keyword evidence="6" id="KW-0243">Dynein</keyword>
<keyword evidence="2" id="KW-0963">Cytoplasm</keyword>
<reference evidence="14 15" key="1">
    <citation type="submission" date="2018-07" db="EMBL/GenBank/DDBJ databases">
        <title>Genome sequencing of oomycete isolates from Chile give support for New Zealand origin for Phytophthora kernoviae and make available the first Nothophytophthora sp. genome.</title>
        <authorList>
            <person name="Studholme D.J."/>
            <person name="Sanfuentes E."/>
            <person name="Panda P."/>
            <person name="Hill R."/>
            <person name="Sambles C."/>
            <person name="Grant M."/>
            <person name="Williams N.M."/>
            <person name="Mcdougal R.L."/>
        </authorList>
    </citation>
    <scope>NUCLEOTIDE SEQUENCE [LARGE SCALE GENOMIC DNA]</scope>
    <source>
        <strain evidence="14">Chile7</strain>
    </source>
</reference>
<gene>
    <name evidence="14" type="ORF">BBJ29_005462</name>
</gene>
<keyword evidence="9" id="KW-0206">Cytoskeleton</keyword>
<dbReference type="FunFam" id="1.20.920.20:FF:000001">
    <property type="entry name" value="dynein heavy chain 2, axonemal"/>
    <property type="match status" value="1"/>
</dbReference>
<dbReference type="GO" id="GO:0030286">
    <property type="term" value="C:dynein complex"/>
    <property type="evidence" value="ECO:0007669"/>
    <property type="project" value="UniProtKB-KW"/>
</dbReference>
<feature type="domain" description="Dynein heavy chain coiled coil stalk" evidence="12">
    <location>
        <begin position="3"/>
        <end position="328"/>
    </location>
</feature>
<dbReference type="Proteomes" id="UP000284657">
    <property type="component" value="Unassembled WGS sequence"/>
</dbReference>
<dbReference type="Pfam" id="PF12781">
    <property type="entry name" value="AAA_9"/>
    <property type="match status" value="1"/>
</dbReference>
<evidence type="ECO:0000256" key="3">
    <source>
        <dbReference type="ARBA" id="ARBA00022701"/>
    </source>
</evidence>
<evidence type="ECO:0000256" key="8">
    <source>
        <dbReference type="ARBA" id="ARBA00023175"/>
    </source>
</evidence>
<evidence type="ECO:0000259" key="13">
    <source>
        <dbReference type="Pfam" id="PF12781"/>
    </source>
</evidence>
<comment type="subcellular location">
    <subcellularLocation>
        <location evidence="1">Cytoplasm</location>
        <location evidence="1">Cytoskeleton</location>
    </subcellularLocation>
</comment>
<evidence type="ECO:0000259" key="12">
    <source>
        <dbReference type="Pfam" id="PF12777"/>
    </source>
</evidence>
<dbReference type="Pfam" id="PF12777">
    <property type="entry name" value="MT"/>
    <property type="match status" value="1"/>
</dbReference>
<dbReference type="InterPro" id="IPR027417">
    <property type="entry name" value="P-loop_NTPase"/>
</dbReference>
<sequence>MTGVVKLDETNTLVNTLQDELVALQPVLSSKAKEAEELLAQVAVDQEEAEEVAKRVGSDEALVKQQQREVATCQADAQRDVDQALPALNAAVAALDSLDKKDITEVKGFVKPPQAVQMVMEAVCIMLGEKADWDNSKRILSRSTFMIELKEYDKDNIPAGILKRIRKYIENPEFAVDEVKKVSHAAMSLCMWVHAIDTYARVFREVAPKRQRLAEMNSVLADANSKLAAKQQELSKVMEKVRKLKKKCEVTLVEKQRLIEESELTRRRLQNAEKLTVGLDDERIRWKGSIELLKQEGNAMLGDSFLAAAYMSYLGPFDGSFRDRMLRRWENVAESSVGASMPFKLANAYGDSQELLKAYQHSPGSNKRARKVHVKLCDLQVETDVEHFRLYLTTKLPNPHFVPDVFIRVNVVNFTVTSDGLEEQLLSDVVQRERMEVEERKHTLLASISRDQKQLHDIEIQILNLLSSATGNILDDVELIKVLETSKKTSIVVAHRLAESEATKQEVLEIRNQYHTVAVRGALLFFIIADLADIDPMYHVISLGQGQGPIAEAKLNECKVEGHWIILQNVHLSKSWLPRLQSLVVGLKQEARSV</sequence>
<dbReference type="GO" id="GO:0005874">
    <property type="term" value="C:microtubule"/>
    <property type="evidence" value="ECO:0007669"/>
    <property type="project" value="UniProtKB-KW"/>
</dbReference>
<evidence type="ECO:0000256" key="5">
    <source>
        <dbReference type="ARBA" id="ARBA00022840"/>
    </source>
</evidence>
<feature type="domain" description="Dynein heavy chain region D6 P-loop" evidence="11">
    <location>
        <begin position="536"/>
        <end position="588"/>
    </location>
</feature>
<evidence type="ECO:0000256" key="4">
    <source>
        <dbReference type="ARBA" id="ARBA00022741"/>
    </source>
</evidence>
<dbReference type="GO" id="GO:0007018">
    <property type="term" value="P:microtubule-based movement"/>
    <property type="evidence" value="ECO:0007669"/>
    <property type="project" value="InterPro"/>
</dbReference>
<evidence type="ECO:0000256" key="6">
    <source>
        <dbReference type="ARBA" id="ARBA00023017"/>
    </source>
</evidence>
<dbReference type="GO" id="GO:0005524">
    <property type="term" value="F:ATP binding"/>
    <property type="evidence" value="ECO:0007669"/>
    <property type="project" value="UniProtKB-KW"/>
</dbReference>
<organism evidence="14 15">
    <name type="scientific">Phytophthora kernoviae</name>
    <dbReference type="NCBI Taxonomy" id="325452"/>
    <lineage>
        <taxon>Eukaryota</taxon>
        <taxon>Sar</taxon>
        <taxon>Stramenopiles</taxon>
        <taxon>Oomycota</taxon>
        <taxon>Peronosporomycetes</taxon>
        <taxon>Peronosporales</taxon>
        <taxon>Peronosporaceae</taxon>
        <taxon>Phytophthora</taxon>
    </lineage>
</organism>
<dbReference type="Gene3D" id="6.10.140.1060">
    <property type="match status" value="1"/>
</dbReference>
<dbReference type="PANTHER" id="PTHR22878">
    <property type="entry name" value="DYNEIN HEAVY CHAIN 6, AXONEMAL-LIKE-RELATED"/>
    <property type="match status" value="1"/>
</dbReference>
<keyword evidence="4" id="KW-0547">Nucleotide-binding</keyword>
<dbReference type="PANTHER" id="PTHR22878:SF68">
    <property type="entry name" value="DYNEIN HEAVY CHAIN 6, AXONEMAL-LIKE"/>
    <property type="match status" value="1"/>
</dbReference>
<evidence type="ECO:0000259" key="11">
    <source>
        <dbReference type="Pfam" id="PF03028"/>
    </source>
</evidence>
<comment type="caution">
    <text evidence="14">The sequence shown here is derived from an EMBL/GenBank/DDBJ whole genome shotgun (WGS) entry which is preliminary data.</text>
</comment>
<dbReference type="Gene3D" id="1.20.920.20">
    <property type="match status" value="1"/>
</dbReference>
<protein>
    <recommendedName>
        <fullName evidence="16">Dynein heavy chain coiled coil stalk domain-containing protein</fullName>
    </recommendedName>
</protein>
<dbReference type="InterPro" id="IPR024743">
    <property type="entry name" value="Dynein_HC_stalk"/>
</dbReference>
<proteinExistence type="predicted"/>
<dbReference type="GO" id="GO:0008569">
    <property type="term" value="F:minus-end-directed microtubule motor activity"/>
    <property type="evidence" value="ECO:0007669"/>
    <property type="project" value="InterPro"/>
</dbReference>
<dbReference type="Pfam" id="PF03028">
    <property type="entry name" value="Dynein_heavy"/>
    <property type="match status" value="1"/>
</dbReference>
<dbReference type="GO" id="GO:0051959">
    <property type="term" value="F:dynein light intermediate chain binding"/>
    <property type="evidence" value="ECO:0007669"/>
    <property type="project" value="InterPro"/>
</dbReference>
<evidence type="ECO:0000313" key="15">
    <source>
        <dbReference type="Proteomes" id="UP000284657"/>
    </source>
</evidence>
<evidence type="ECO:0000256" key="1">
    <source>
        <dbReference type="ARBA" id="ARBA00004245"/>
    </source>
</evidence>
<evidence type="ECO:0000256" key="7">
    <source>
        <dbReference type="ARBA" id="ARBA00023054"/>
    </source>
</evidence>
<dbReference type="GO" id="GO:0045505">
    <property type="term" value="F:dynein intermediate chain binding"/>
    <property type="evidence" value="ECO:0007669"/>
    <property type="project" value="InterPro"/>
</dbReference>
<evidence type="ECO:0000256" key="9">
    <source>
        <dbReference type="ARBA" id="ARBA00023212"/>
    </source>
</evidence>
<feature type="domain" description="Dynein heavy chain ATP-binding dynein motor region" evidence="13">
    <location>
        <begin position="369"/>
        <end position="491"/>
    </location>
</feature>
<name>A0A3R7JLX1_9STRA</name>
<keyword evidence="3" id="KW-0493">Microtubule</keyword>
<dbReference type="InterPro" id="IPR004273">
    <property type="entry name" value="Dynein_heavy_D6_P-loop"/>
</dbReference>
<keyword evidence="8" id="KW-0505">Motor protein</keyword>
<evidence type="ECO:0008006" key="16">
    <source>
        <dbReference type="Google" id="ProtNLM"/>
    </source>
</evidence>
<evidence type="ECO:0000256" key="10">
    <source>
        <dbReference type="SAM" id="Coils"/>
    </source>
</evidence>
<evidence type="ECO:0000256" key="2">
    <source>
        <dbReference type="ARBA" id="ARBA00022490"/>
    </source>
</evidence>
<feature type="coiled-coil region" evidence="10">
    <location>
        <begin position="213"/>
        <end position="275"/>
    </location>
</feature>
<evidence type="ECO:0000313" key="14">
    <source>
        <dbReference type="EMBL" id="RLN52532.1"/>
    </source>
</evidence>
<dbReference type="InterPro" id="IPR026983">
    <property type="entry name" value="DHC"/>
</dbReference>
<keyword evidence="7 10" id="KW-0175">Coiled coil</keyword>